<sequence>MAEEAKKETLSNNILKSLTCEKIITANIFRTAYKIAKGNHSFNNFEMEIDLQEINGVEMGRTLHSTNACIHIINHIGNKMRKKIITEVIKSKSKISIIIDESTTISQKSTLIVYIQCCVKGSGMNSPINLFLDLVELESVTAKGLFDALRECLHSYGMKDEYLKHYLVSVACDGTAVILGCKSGVFKLITEKLLTVIVWYCANYRLDLSVGNTIREISSINRFKSFLDKLRRVSCFPKKNRRELRLCEELLDIQLLKIGRILNAR</sequence>
<organism evidence="1 2">
    <name type="scientific">Hydra vulgaris</name>
    <name type="common">Hydra</name>
    <name type="synonym">Hydra attenuata</name>
    <dbReference type="NCBI Taxonomy" id="6087"/>
    <lineage>
        <taxon>Eukaryota</taxon>
        <taxon>Metazoa</taxon>
        <taxon>Cnidaria</taxon>
        <taxon>Hydrozoa</taxon>
        <taxon>Hydroidolina</taxon>
        <taxon>Anthoathecata</taxon>
        <taxon>Aplanulata</taxon>
        <taxon>Hydridae</taxon>
        <taxon>Hydra</taxon>
    </lineage>
</organism>
<evidence type="ECO:0000313" key="1">
    <source>
        <dbReference type="Proteomes" id="UP001652625"/>
    </source>
</evidence>
<dbReference type="GeneID" id="136091936"/>
<dbReference type="PANTHER" id="PTHR46880:SF8">
    <property type="entry name" value="E3 SUMO-PROTEIN LIGASE KIAA1586"/>
    <property type="match status" value="1"/>
</dbReference>
<dbReference type="PANTHER" id="PTHR46880">
    <property type="entry name" value="RAS-ASSOCIATING DOMAIN-CONTAINING PROTEIN"/>
    <property type="match status" value="1"/>
</dbReference>
<dbReference type="Proteomes" id="UP001652625">
    <property type="component" value="Chromosome 15"/>
</dbReference>
<protein>
    <submittedName>
        <fullName evidence="2">E3 SUMO-protein ligase KIAA1586-like</fullName>
    </submittedName>
</protein>
<gene>
    <name evidence="2" type="primary">LOC136091936</name>
</gene>
<proteinExistence type="predicted"/>
<dbReference type="RefSeq" id="XP_065675728.1">
    <property type="nucleotide sequence ID" value="XM_065819656.1"/>
</dbReference>
<accession>A0ABM4DMF3</accession>
<name>A0ABM4DMF3_HYDVU</name>
<evidence type="ECO:0000313" key="2">
    <source>
        <dbReference type="RefSeq" id="XP_065675728.1"/>
    </source>
</evidence>
<keyword evidence="1" id="KW-1185">Reference proteome</keyword>
<reference evidence="2" key="1">
    <citation type="submission" date="2025-08" db="UniProtKB">
        <authorList>
            <consortium name="RefSeq"/>
        </authorList>
    </citation>
    <scope>IDENTIFICATION</scope>
</reference>